<sequence>MKSKPLIKLLSFSLLLLLCGKAIAQSGDENYQLKPGDTIAMRIFQEPDMALESRISADGSVQFPLIGLIKVGGKTLPDLQSELYALYDADYFVNPQVSIQITEYAQRRVRVRGKVNRPGFVVIPPEEEFTLIDVITAAGDIAAGGNEKRIELHRRSAKGDTKVTVIDLSQKDDQNQAANLIMQNNDVVIIPEKLF</sequence>
<evidence type="ECO:0000259" key="17">
    <source>
        <dbReference type="Pfam" id="PF22461"/>
    </source>
</evidence>
<dbReference type="InterPro" id="IPR054765">
    <property type="entry name" value="SLBB_dom"/>
</dbReference>
<feature type="domain" description="Polysaccharide export protein N-terminal" evidence="16">
    <location>
        <begin position="28"/>
        <end position="101"/>
    </location>
</feature>
<dbReference type="Proteomes" id="UP000526501">
    <property type="component" value="Unassembled WGS sequence"/>
</dbReference>
<evidence type="ECO:0000256" key="8">
    <source>
        <dbReference type="ARBA" id="ARBA00023047"/>
    </source>
</evidence>
<evidence type="ECO:0000313" key="18">
    <source>
        <dbReference type="EMBL" id="MBC2606281.1"/>
    </source>
</evidence>
<evidence type="ECO:0000256" key="4">
    <source>
        <dbReference type="ARBA" id="ARBA00022452"/>
    </source>
</evidence>
<dbReference type="InterPro" id="IPR049712">
    <property type="entry name" value="Poly_export"/>
</dbReference>
<keyword evidence="6" id="KW-0812">Transmembrane</keyword>
<evidence type="ECO:0000256" key="9">
    <source>
        <dbReference type="ARBA" id="ARBA00023065"/>
    </source>
</evidence>
<keyword evidence="12" id="KW-0564">Palmitate</keyword>
<keyword evidence="9" id="KW-0406">Ion transport</keyword>
<keyword evidence="13" id="KW-0998">Cell outer membrane</keyword>
<evidence type="ECO:0000256" key="3">
    <source>
        <dbReference type="ARBA" id="ARBA00022448"/>
    </source>
</evidence>
<keyword evidence="3" id="KW-0813">Transport</keyword>
<comment type="caution">
    <text evidence="18">The sequence shown here is derived from an EMBL/GenBank/DDBJ whole genome shotgun (WGS) entry which is preliminary data.</text>
</comment>
<gene>
    <name evidence="18" type="ORF">H5P27_09495</name>
</gene>
<organism evidence="18 19">
    <name type="scientific">Pelagicoccus albus</name>
    <dbReference type="NCBI Taxonomy" id="415222"/>
    <lineage>
        <taxon>Bacteria</taxon>
        <taxon>Pseudomonadati</taxon>
        <taxon>Verrucomicrobiota</taxon>
        <taxon>Opitutia</taxon>
        <taxon>Puniceicoccales</taxon>
        <taxon>Pelagicoccaceae</taxon>
        <taxon>Pelagicoccus</taxon>
    </lineage>
</organism>
<evidence type="ECO:0000256" key="1">
    <source>
        <dbReference type="ARBA" id="ARBA00004571"/>
    </source>
</evidence>
<dbReference type="Gene3D" id="3.10.560.10">
    <property type="entry name" value="Outer membrane lipoprotein wza domain like"/>
    <property type="match status" value="1"/>
</dbReference>
<dbReference type="Pfam" id="PF02563">
    <property type="entry name" value="Poly_export"/>
    <property type="match status" value="1"/>
</dbReference>
<evidence type="ECO:0000313" key="19">
    <source>
        <dbReference type="Proteomes" id="UP000526501"/>
    </source>
</evidence>
<evidence type="ECO:0000256" key="2">
    <source>
        <dbReference type="ARBA" id="ARBA00009450"/>
    </source>
</evidence>
<feature type="domain" description="SLBB" evidence="17">
    <location>
        <begin position="108"/>
        <end position="190"/>
    </location>
</feature>
<feature type="chain" id="PRO_5031451277" evidence="15">
    <location>
        <begin position="25"/>
        <end position="195"/>
    </location>
</feature>
<evidence type="ECO:0000256" key="15">
    <source>
        <dbReference type="SAM" id="SignalP"/>
    </source>
</evidence>
<evidence type="ECO:0000256" key="13">
    <source>
        <dbReference type="ARBA" id="ARBA00023237"/>
    </source>
</evidence>
<dbReference type="AlphaFoldDB" id="A0A7X1B612"/>
<dbReference type="RefSeq" id="WP_185660167.1">
    <property type="nucleotide sequence ID" value="NZ_CAWPOO010000008.1"/>
</dbReference>
<evidence type="ECO:0000256" key="7">
    <source>
        <dbReference type="ARBA" id="ARBA00022729"/>
    </source>
</evidence>
<protein>
    <submittedName>
        <fullName evidence="18">Polysaccharide biosynthesis/export family protein</fullName>
    </submittedName>
</protein>
<evidence type="ECO:0000256" key="12">
    <source>
        <dbReference type="ARBA" id="ARBA00023139"/>
    </source>
</evidence>
<evidence type="ECO:0000259" key="16">
    <source>
        <dbReference type="Pfam" id="PF02563"/>
    </source>
</evidence>
<keyword evidence="10" id="KW-0626">Porin</keyword>
<comment type="similarity">
    <text evidence="2">Belongs to the BexD/CtrA/VexA family.</text>
</comment>
<dbReference type="Gene3D" id="3.30.1950.10">
    <property type="entry name" value="wza like domain"/>
    <property type="match status" value="1"/>
</dbReference>
<feature type="signal peptide" evidence="15">
    <location>
        <begin position="1"/>
        <end position="24"/>
    </location>
</feature>
<dbReference type="GO" id="GO:0015288">
    <property type="term" value="F:porin activity"/>
    <property type="evidence" value="ECO:0007669"/>
    <property type="project" value="UniProtKB-KW"/>
</dbReference>
<comment type="subcellular location">
    <subcellularLocation>
        <location evidence="1">Cell outer membrane</location>
        <topology evidence="1">Multi-pass membrane protein</topology>
    </subcellularLocation>
</comment>
<evidence type="ECO:0000256" key="6">
    <source>
        <dbReference type="ARBA" id="ARBA00022692"/>
    </source>
</evidence>
<proteinExistence type="inferred from homology"/>
<keyword evidence="11" id="KW-0472">Membrane</keyword>
<keyword evidence="5" id="KW-0762">Sugar transport</keyword>
<dbReference type="InterPro" id="IPR003715">
    <property type="entry name" value="Poly_export_N"/>
</dbReference>
<dbReference type="EMBL" id="JACHVC010000008">
    <property type="protein sequence ID" value="MBC2606281.1"/>
    <property type="molecule type" value="Genomic_DNA"/>
</dbReference>
<evidence type="ECO:0000256" key="11">
    <source>
        <dbReference type="ARBA" id="ARBA00023136"/>
    </source>
</evidence>
<dbReference type="PANTHER" id="PTHR33619:SF3">
    <property type="entry name" value="POLYSACCHARIDE EXPORT PROTEIN GFCE-RELATED"/>
    <property type="match status" value="1"/>
</dbReference>
<dbReference type="GO" id="GO:0006811">
    <property type="term" value="P:monoatomic ion transport"/>
    <property type="evidence" value="ECO:0007669"/>
    <property type="project" value="UniProtKB-KW"/>
</dbReference>
<evidence type="ECO:0000256" key="10">
    <source>
        <dbReference type="ARBA" id="ARBA00023114"/>
    </source>
</evidence>
<keyword evidence="14" id="KW-0449">Lipoprotein</keyword>
<accession>A0A7X1B612</accession>
<reference evidence="18 19" key="1">
    <citation type="submission" date="2020-07" db="EMBL/GenBank/DDBJ databases">
        <authorList>
            <person name="Feng X."/>
        </authorList>
    </citation>
    <scope>NUCLEOTIDE SEQUENCE [LARGE SCALE GENOMIC DNA]</scope>
    <source>
        <strain evidence="18 19">JCM23202</strain>
    </source>
</reference>
<keyword evidence="19" id="KW-1185">Reference proteome</keyword>
<dbReference type="Pfam" id="PF22461">
    <property type="entry name" value="SLBB_2"/>
    <property type="match status" value="1"/>
</dbReference>
<keyword evidence="7 15" id="KW-0732">Signal</keyword>
<dbReference type="GO" id="GO:0046930">
    <property type="term" value="C:pore complex"/>
    <property type="evidence" value="ECO:0007669"/>
    <property type="project" value="UniProtKB-KW"/>
</dbReference>
<name>A0A7X1B612_9BACT</name>
<evidence type="ECO:0000256" key="14">
    <source>
        <dbReference type="ARBA" id="ARBA00023288"/>
    </source>
</evidence>
<dbReference type="GO" id="GO:0009279">
    <property type="term" value="C:cell outer membrane"/>
    <property type="evidence" value="ECO:0007669"/>
    <property type="project" value="UniProtKB-SubCell"/>
</dbReference>
<keyword evidence="8" id="KW-0625">Polysaccharide transport</keyword>
<dbReference type="GO" id="GO:0015159">
    <property type="term" value="F:polysaccharide transmembrane transporter activity"/>
    <property type="evidence" value="ECO:0007669"/>
    <property type="project" value="InterPro"/>
</dbReference>
<keyword evidence="4" id="KW-1134">Transmembrane beta strand</keyword>
<dbReference type="PANTHER" id="PTHR33619">
    <property type="entry name" value="POLYSACCHARIDE EXPORT PROTEIN GFCE-RELATED"/>
    <property type="match status" value="1"/>
</dbReference>
<evidence type="ECO:0000256" key="5">
    <source>
        <dbReference type="ARBA" id="ARBA00022597"/>
    </source>
</evidence>